<comment type="caution">
    <text evidence="1">The sequence shown here is derived from an EMBL/GenBank/DDBJ whole genome shotgun (WGS) entry which is preliminary data.</text>
</comment>
<organism evidence="1 2">
    <name type="scientific">Oedothorax gibbosus</name>
    <dbReference type="NCBI Taxonomy" id="931172"/>
    <lineage>
        <taxon>Eukaryota</taxon>
        <taxon>Metazoa</taxon>
        <taxon>Ecdysozoa</taxon>
        <taxon>Arthropoda</taxon>
        <taxon>Chelicerata</taxon>
        <taxon>Arachnida</taxon>
        <taxon>Araneae</taxon>
        <taxon>Araneomorphae</taxon>
        <taxon>Entelegynae</taxon>
        <taxon>Araneoidea</taxon>
        <taxon>Linyphiidae</taxon>
        <taxon>Erigoninae</taxon>
        <taxon>Oedothorax</taxon>
    </lineage>
</organism>
<name>A0AAV6U9P1_9ARAC</name>
<keyword evidence="2" id="KW-1185">Reference proteome</keyword>
<reference evidence="1 2" key="1">
    <citation type="journal article" date="2022" name="Nat. Ecol. Evol.">
        <title>A masculinizing supergene underlies an exaggerated male reproductive morph in a spider.</title>
        <authorList>
            <person name="Hendrickx F."/>
            <person name="De Corte Z."/>
            <person name="Sonet G."/>
            <person name="Van Belleghem S.M."/>
            <person name="Kostlbacher S."/>
            <person name="Vangestel C."/>
        </authorList>
    </citation>
    <scope>NUCLEOTIDE SEQUENCE [LARGE SCALE GENOMIC DNA]</scope>
    <source>
        <strain evidence="1">W744_W776</strain>
    </source>
</reference>
<accession>A0AAV6U9P1</accession>
<proteinExistence type="predicted"/>
<dbReference type="Proteomes" id="UP000827092">
    <property type="component" value="Unassembled WGS sequence"/>
</dbReference>
<gene>
    <name evidence="1" type="ORF">JTE90_024781</name>
</gene>
<dbReference type="AlphaFoldDB" id="A0AAV6U9P1"/>
<dbReference type="EMBL" id="JAFNEN010000539">
    <property type="protein sequence ID" value="KAG8181035.1"/>
    <property type="molecule type" value="Genomic_DNA"/>
</dbReference>
<evidence type="ECO:0000313" key="2">
    <source>
        <dbReference type="Proteomes" id="UP000827092"/>
    </source>
</evidence>
<evidence type="ECO:0000313" key="1">
    <source>
        <dbReference type="EMBL" id="KAG8181035.1"/>
    </source>
</evidence>
<sequence length="263" mass="30112">MLVISVIPMQKYKKASLSKVFGCTRKALYKAEKWKYSYGACGQPKEYPKTRLKMDLRKAENFVEYLLSSSAIQDVSYETCSLKLDTEEKHLWKILGAIKPSQRRCLAGLDNTIAAGSEGFETLNKIAYFSYCTQNNNCKSYCISYALSSPKDINFSLPCTTSHDNSCPQCSTLLKTERLLIAEAIDNMKSSEHKDDTKYDFIMATENIFDCLKHNIHYVQHNKAKIDAFAKLNDTTCLWIQDWAQKVLPIKYSESPKKYFDKS</sequence>
<protein>
    <submittedName>
        <fullName evidence="1">Uncharacterized protein</fullName>
    </submittedName>
</protein>